<proteinExistence type="predicted"/>
<dbReference type="Proteomes" id="UP000476411">
    <property type="component" value="Chromosome"/>
</dbReference>
<dbReference type="InterPro" id="IPR025514">
    <property type="entry name" value="DUF4402"/>
</dbReference>
<name>A0A6B9Z976_9BACT</name>
<feature type="signal peptide" evidence="1">
    <location>
        <begin position="1"/>
        <end position="24"/>
    </location>
</feature>
<dbReference type="EMBL" id="CP048113">
    <property type="protein sequence ID" value="QHS58121.1"/>
    <property type="molecule type" value="Genomic_DNA"/>
</dbReference>
<keyword evidence="3" id="KW-1185">Reference proteome</keyword>
<feature type="chain" id="PRO_5025526954" evidence="1">
    <location>
        <begin position="25"/>
        <end position="171"/>
    </location>
</feature>
<dbReference type="PROSITE" id="PS51257">
    <property type="entry name" value="PROKAR_LIPOPROTEIN"/>
    <property type="match status" value="1"/>
</dbReference>
<evidence type="ECO:0000256" key="1">
    <source>
        <dbReference type="SAM" id="SignalP"/>
    </source>
</evidence>
<protein>
    <submittedName>
        <fullName evidence="2">DUF4402 domain-containing protein</fullName>
    </submittedName>
</protein>
<reference evidence="2 3" key="1">
    <citation type="submission" date="2020-01" db="EMBL/GenBank/DDBJ databases">
        <title>Complete genome sequence of Chitinophaga sp. H33E-04 isolated from quinoa roots.</title>
        <authorList>
            <person name="Weon H.-Y."/>
            <person name="Lee S.A."/>
        </authorList>
    </citation>
    <scope>NUCLEOTIDE SEQUENCE [LARGE SCALE GENOMIC DNA]</scope>
    <source>
        <strain evidence="2 3">H33E-04</strain>
    </source>
</reference>
<dbReference type="AlphaFoldDB" id="A0A6B9Z976"/>
<accession>A0A6B9Z976</accession>
<sequence>MKRTRLLFVASFALACAATTTVRAQETASATVTATIVTPISITKDVDMNFGNVAVQSTTAGTVVLTPAGTRTRTGGVTLPTTAGTVTAASFTVAGTTGYTYTITLPTTPLTITSGANTMTVTAFTSDPSGTGTLTGGSQVLNVGATLNVSAGQPAGVYVSGTPFDVTVNYN</sequence>
<organism evidence="2 3">
    <name type="scientific">Chitinophaga agri</name>
    <dbReference type="NCBI Taxonomy" id="2703787"/>
    <lineage>
        <taxon>Bacteria</taxon>
        <taxon>Pseudomonadati</taxon>
        <taxon>Bacteroidota</taxon>
        <taxon>Chitinophagia</taxon>
        <taxon>Chitinophagales</taxon>
        <taxon>Chitinophagaceae</taxon>
        <taxon>Chitinophaga</taxon>
    </lineage>
</organism>
<dbReference type="Pfam" id="PF14352">
    <property type="entry name" value="DUF4402"/>
    <property type="match status" value="1"/>
</dbReference>
<keyword evidence="1" id="KW-0732">Signal</keyword>
<dbReference type="RefSeq" id="WP_162329826.1">
    <property type="nucleotide sequence ID" value="NZ_CP048113.1"/>
</dbReference>
<dbReference type="KEGG" id="chih:GWR21_00480"/>
<evidence type="ECO:0000313" key="3">
    <source>
        <dbReference type="Proteomes" id="UP000476411"/>
    </source>
</evidence>
<evidence type="ECO:0000313" key="2">
    <source>
        <dbReference type="EMBL" id="QHS58121.1"/>
    </source>
</evidence>
<gene>
    <name evidence="2" type="ORF">GWR21_00480</name>
</gene>